<proteinExistence type="predicted"/>
<dbReference type="Gene3D" id="3.40.190.170">
    <property type="entry name" value="Bacterial extracellular solute-binding protein, family 7"/>
    <property type="match status" value="1"/>
</dbReference>
<accession>A0A1I1U7Q7</accession>
<gene>
    <name evidence="4" type="ORF">SAMN04515678_102103</name>
</gene>
<organism evidence="4 5">
    <name type="scientific">Roseivivax sediminis</name>
    <dbReference type="NCBI Taxonomy" id="936889"/>
    <lineage>
        <taxon>Bacteria</taxon>
        <taxon>Pseudomonadati</taxon>
        <taxon>Pseudomonadota</taxon>
        <taxon>Alphaproteobacteria</taxon>
        <taxon>Rhodobacterales</taxon>
        <taxon>Roseobacteraceae</taxon>
        <taxon>Roseivivax</taxon>
    </lineage>
</organism>
<comment type="subcellular location">
    <subcellularLocation>
        <location evidence="1">Periplasm</location>
    </subcellularLocation>
</comment>
<dbReference type="InterPro" id="IPR038404">
    <property type="entry name" value="TRAP_DctP_sf"/>
</dbReference>
<dbReference type="PANTHER" id="PTHR33376:SF15">
    <property type="entry name" value="BLL6794 PROTEIN"/>
    <property type="match status" value="1"/>
</dbReference>
<sequence>MTLDRRTLVGAALTLGLIGTAASAQEVTLRMHQFLPLQANVPQHILEVWKDRIEEQSDGRIAVQHYPSMQLGGTPPQLVDQVIDGVADVIWTVAGYTPGRFPRVEVFELPFTVTDAEPASKAFWELAQETMIDEDFSDFKLLATWVHGPGVIHSSEPIETVDDLNGVKLRAPTRTTNMMLERLGATPVGMPVPAIPEALSKGVVDGAVIPWEVTGALRVPELVQNHTEFGPEMLYTTAFIFAMNQNTYDSLPDDLKKVIDDNSGMEFSAFAGKTQQDYDAPAREEAVAAGNNIITLSEEQVAEWQEAAEPTIEAWIEEMDERDLDGQGLYDRAVELIEKHSAE</sequence>
<evidence type="ECO:0000256" key="3">
    <source>
        <dbReference type="ARBA" id="ARBA00022764"/>
    </source>
</evidence>
<dbReference type="CDD" id="cd13665">
    <property type="entry name" value="PBP2_TRAP_Dctp3_4"/>
    <property type="match status" value="1"/>
</dbReference>
<keyword evidence="3" id="KW-0574">Periplasm</keyword>
<dbReference type="Pfam" id="PF03480">
    <property type="entry name" value="DctP"/>
    <property type="match status" value="1"/>
</dbReference>
<dbReference type="AlphaFoldDB" id="A0A1I1U7Q7"/>
<dbReference type="Proteomes" id="UP000325289">
    <property type="component" value="Unassembled WGS sequence"/>
</dbReference>
<evidence type="ECO:0000256" key="2">
    <source>
        <dbReference type="ARBA" id="ARBA00022729"/>
    </source>
</evidence>
<reference evidence="4 5" key="1">
    <citation type="submission" date="2016-10" db="EMBL/GenBank/DDBJ databases">
        <authorList>
            <person name="Varghese N."/>
            <person name="Submissions S."/>
        </authorList>
    </citation>
    <scope>NUCLEOTIDE SEQUENCE [LARGE SCALE GENOMIC DNA]</scope>
    <source>
        <strain evidence="5">YIM D21,KCTC 23444,ACCC 10710</strain>
    </source>
</reference>
<evidence type="ECO:0000313" key="5">
    <source>
        <dbReference type="Proteomes" id="UP000325289"/>
    </source>
</evidence>
<dbReference type="RefSeq" id="WP_149754520.1">
    <property type="nucleotide sequence ID" value="NZ_FOMS01000002.1"/>
</dbReference>
<keyword evidence="5" id="KW-1185">Reference proteome</keyword>
<keyword evidence="2" id="KW-0732">Signal</keyword>
<dbReference type="GO" id="GO:0042597">
    <property type="term" value="C:periplasmic space"/>
    <property type="evidence" value="ECO:0007669"/>
    <property type="project" value="UniProtKB-SubCell"/>
</dbReference>
<protein>
    <submittedName>
        <fullName evidence="4">TRAP-type C4-dicarboxylate transport system, substrate-binding protein</fullName>
    </submittedName>
</protein>
<dbReference type="InterPro" id="IPR018389">
    <property type="entry name" value="DctP_fam"/>
</dbReference>
<dbReference type="SUPFAM" id="SSF53850">
    <property type="entry name" value="Periplasmic binding protein-like II"/>
    <property type="match status" value="1"/>
</dbReference>
<evidence type="ECO:0000256" key="1">
    <source>
        <dbReference type="ARBA" id="ARBA00004418"/>
    </source>
</evidence>
<dbReference type="GO" id="GO:0055085">
    <property type="term" value="P:transmembrane transport"/>
    <property type="evidence" value="ECO:0007669"/>
    <property type="project" value="InterPro"/>
</dbReference>
<dbReference type="NCBIfam" id="NF037995">
    <property type="entry name" value="TRAP_S1"/>
    <property type="match status" value="1"/>
</dbReference>
<dbReference type="EMBL" id="FOMS01000002">
    <property type="protein sequence ID" value="SFD64753.1"/>
    <property type="molecule type" value="Genomic_DNA"/>
</dbReference>
<name>A0A1I1U7Q7_9RHOB</name>
<evidence type="ECO:0000313" key="4">
    <source>
        <dbReference type="EMBL" id="SFD64753.1"/>
    </source>
</evidence>
<dbReference type="OrthoDB" id="7822595at2"/>
<dbReference type="PANTHER" id="PTHR33376">
    <property type="match status" value="1"/>
</dbReference>